<feature type="domain" description="Myb/SANT-like DNA-binding" evidence="1">
    <location>
        <begin position="100"/>
        <end position="180"/>
    </location>
</feature>
<organism evidence="2 3">
    <name type="scientific">Cirrhinus molitorella</name>
    <name type="common">mud carp</name>
    <dbReference type="NCBI Taxonomy" id="172907"/>
    <lineage>
        <taxon>Eukaryota</taxon>
        <taxon>Metazoa</taxon>
        <taxon>Chordata</taxon>
        <taxon>Craniata</taxon>
        <taxon>Vertebrata</taxon>
        <taxon>Euteleostomi</taxon>
        <taxon>Actinopterygii</taxon>
        <taxon>Neopterygii</taxon>
        <taxon>Teleostei</taxon>
        <taxon>Ostariophysi</taxon>
        <taxon>Cypriniformes</taxon>
        <taxon>Cyprinidae</taxon>
        <taxon>Labeoninae</taxon>
        <taxon>Labeonini</taxon>
        <taxon>Cirrhinus</taxon>
    </lineage>
</organism>
<dbReference type="Gene3D" id="1.10.10.60">
    <property type="entry name" value="Homeodomain-like"/>
    <property type="match status" value="1"/>
</dbReference>
<keyword evidence="3" id="KW-1185">Reference proteome</keyword>
<dbReference type="EMBL" id="JAYMGO010000024">
    <property type="protein sequence ID" value="KAL1249109.1"/>
    <property type="molecule type" value="Genomic_DNA"/>
</dbReference>
<accession>A0ABR3L849</accession>
<comment type="caution">
    <text evidence="2">The sequence shown here is derived from an EMBL/GenBank/DDBJ whole genome shotgun (WGS) entry which is preliminary data.</text>
</comment>
<evidence type="ECO:0000259" key="1">
    <source>
        <dbReference type="Pfam" id="PF13837"/>
    </source>
</evidence>
<evidence type="ECO:0000313" key="2">
    <source>
        <dbReference type="EMBL" id="KAL1249109.1"/>
    </source>
</evidence>
<gene>
    <name evidence="2" type="ORF">QQF64_022427</name>
</gene>
<proteinExistence type="predicted"/>
<dbReference type="Pfam" id="PF13837">
    <property type="entry name" value="Myb_DNA-bind_4"/>
    <property type="match status" value="1"/>
</dbReference>
<sequence length="218" mass="24384">MKGPRSFFFSNDDDLSLTYETRSRSLLTRLCSGQSRFSNLCHYAVPALCLQPVPCKARRRKPWSQGIKQSGLSDLTPVLNLHACSPRCTLICCCVLYCCLQLRGENDELFTGAKNSATVGWRIVLEKMGLSGKVTPAQAKKKWDNLKKKYKECKYPGSGEGVSGKPTAATWPWFVQMDEVLGQRPSICPPVLIASIPMDTPLFYFFFGGWKGLNFVHC</sequence>
<protein>
    <recommendedName>
        <fullName evidence="1">Myb/SANT-like DNA-binding domain-containing protein</fullName>
    </recommendedName>
</protein>
<name>A0ABR3L849_9TELE</name>
<reference evidence="2 3" key="1">
    <citation type="submission" date="2023-09" db="EMBL/GenBank/DDBJ databases">
        <authorList>
            <person name="Wang M."/>
        </authorList>
    </citation>
    <scope>NUCLEOTIDE SEQUENCE [LARGE SCALE GENOMIC DNA]</scope>
    <source>
        <strain evidence="2">GT-2023</strain>
        <tissue evidence="2">Liver</tissue>
    </source>
</reference>
<dbReference type="InterPro" id="IPR044822">
    <property type="entry name" value="Myb_DNA-bind_4"/>
</dbReference>
<dbReference type="Proteomes" id="UP001558613">
    <property type="component" value="Unassembled WGS sequence"/>
</dbReference>
<evidence type="ECO:0000313" key="3">
    <source>
        <dbReference type="Proteomes" id="UP001558613"/>
    </source>
</evidence>